<evidence type="ECO:0000256" key="1">
    <source>
        <dbReference type="SAM" id="MobiDB-lite"/>
    </source>
</evidence>
<proteinExistence type="predicted"/>
<organism evidence="2 3">
    <name type="scientific">Rubus argutus</name>
    <name type="common">Southern blackberry</name>
    <dbReference type="NCBI Taxonomy" id="59490"/>
    <lineage>
        <taxon>Eukaryota</taxon>
        <taxon>Viridiplantae</taxon>
        <taxon>Streptophyta</taxon>
        <taxon>Embryophyta</taxon>
        <taxon>Tracheophyta</taxon>
        <taxon>Spermatophyta</taxon>
        <taxon>Magnoliopsida</taxon>
        <taxon>eudicotyledons</taxon>
        <taxon>Gunneridae</taxon>
        <taxon>Pentapetalae</taxon>
        <taxon>rosids</taxon>
        <taxon>fabids</taxon>
        <taxon>Rosales</taxon>
        <taxon>Rosaceae</taxon>
        <taxon>Rosoideae</taxon>
        <taxon>Rosoideae incertae sedis</taxon>
        <taxon>Rubus</taxon>
    </lineage>
</organism>
<feature type="compositionally biased region" description="Basic and acidic residues" evidence="1">
    <location>
        <begin position="57"/>
        <end position="82"/>
    </location>
</feature>
<keyword evidence="3" id="KW-1185">Reference proteome</keyword>
<feature type="region of interest" description="Disordered" evidence="1">
    <location>
        <begin position="1"/>
        <end position="25"/>
    </location>
</feature>
<feature type="compositionally biased region" description="Polar residues" evidence="1">
    <location>
        <begin position="1"/>
        <end position="11"/>
    </location>
</feature>
<protein>
    <submittedName>
        <fullName evidence="2">Uncharacterized protein</fullName>
    </submittedName>
</protein>
<sequence length="90" mass="9576">MGSSQSSTNQEEGIRTENGRALSTGEKAAVAAGAIAGLAAVAWGAELVSGATSTSGEQRKTMKHPGRDERIFRDDFKRDPASHFRSLRNK</sequence>
<name>A0AAW1WUS2_RUBAR</name>
<reference evidence="2 3" key="1">
    <citation type="journal article" date="2023" name="G3 (Bethesda)">
        <title>A chromosome-length genome assembly and annotation of blackberry (Rubus argutus, cv. 'Hillquist').</title>
        <authorList>
            <person name="Bruna T."/>
            <person name="Aryal R."/>
            <person name="Dudchenko O."/>
            <person name="Sargent D.J."/>
            <person name="Mead D."/>
            <person name="Buti M."/>
            <person name="Cavallini A."/>
            <person name="Hytonen T."/>
            <person name="Andres J."/>
            <person name="Pham M."/>
            <person name="Weisz D."/>
            <person name="Mascagni F."/>
            <person name="Usai G."/>
            <person name="Natali L."/>
            <person name="Bassil N."/>
            <person name="Fernandez G.E."/>
            <person name="Lomsadze A."/>
            <person name="Armour M."/>
            <person name="Olukolu B."/>
            <person name="Poorten T."/>
            <person name="Britton C."/>
            <person name="Davik J."/>
            <person name="Ashrafi H."/>
            <person name="Aiden E.L."/>
            <person name="Borodovsky M."/>
            <person name="Worthington M."/>
        </authorList>
    </citation>
    <scope>NUCLEOTIDE SEQUENCE [LARGE SCALE GENOMIC DNA]</scope>
    <source>
        <strain evidence="2">PI 553951</strain>
    </source>
</reference>
<comment type="caution">
    <text evidence="2">The sequence shown here is derived from an EMBL/GenBank/DDBJ whole genome shotgun (WGS) entry which is preliminary data.</text>
</comment>
<evidence type="ECO:0000313" key="3">
    <source>
        <dbReference type="Proteomes" id="UP001457282"/>
    </source>
</evidence>
<accession>A0AAW1WUS2</accession>
<dbReference type="EMBL" id="JBEDUW010000005">
    <property type="protein sequence ID" value="KAK9928342.1"/>
    <property type="molecule type" value="Genomic_DNA"/>
</dbReference>
<evidence type="ECO:0000313" key="2">
    <source>
        <dbReference type="EMBL" id="KAK9928342.1"/>
    </source>
</evidence>
<dbReference type="AlphaFoldDB" id="A0AAW1WUS2"/>
<gene>
    <name evidence="2" type="ORF">M0R45_025485</name>
</gene>
<feature type="region of interest" description="Disordered" evidence="1">
    <location>
        <begin position="50"/>
        <end position="90"/>
    </location>
</feature>
<dbReference type="Proteomes" id="UP001457282">
    <property type="component" value="Unassembled WGS sequence"/>
</dbReference>